<dbReference type="InterPro" id="IPR048565">
    <property type="entry name" value="S1_RRP4"/>
</dbReference>
<feature type="compositionally biased region" description="Polar residues" evidence="5">
    <location>
        <begin position="203"/>
        <end position="215"/>
    </location>
</feature>
<dbReference type="InterPro" id="IPR036612">
    <property type="entry name" value="KH_dom_type_1_sf"/>
</dbReference>
<dbReference type="GO" id="GO:0071038">
    <property type="term" value="P:TRAMP-dependent tRNA surveillance pathway"/>
    <property type="evidence" value="ECO:0007669"/>
    <property type="project" value="TreeGrafter"/>
</dbReference>
<keyword evidence="4" id="KW-0694">RNA-binding</keyword>
<dbReference type="Pfam" id="PF14382">
    <property type="entry name" value="ECR1_N"/>
    <property type="match status" value="1"/>
</dbReference>
<evidence type="ECO:0000256" key="4">
    <source>
        <dbReference type="ARBA" id="ARBA00022884"/>
    </source>
</evidence>
<dbReference type="InterPro" id="IPR025721">
    <property type="entry name" value="Exosome_cplx_N_dom"/>
</dbReference>
<dbReference type="Gene3D" id="2.40.50.140">
    <property type="entry name" value="Nucleic acid-binding proteins"/>
    <property type="match status" value="1"/>
</dbReference>
<proteinExistence type="inferred from homology"/>
<dbReference type="EMBL" id="GIBP01005580">
    <property type="protein sequence ID" value="NDV34549.1"/>
    <property type="molecule type" value="Transcribed_RNA"/>
</dbReference>
<dbReference type="GO" id="GO:0071051">
    <property type="term" value="P:poly(A)-dependent snoRNA 3'-end processing"/>
    <property type="evidence" value="ECO:0007669"/>
    <property type="project" value="TreeGrafter"/>
</dbReference>
<dbReference type="AlphaFoldDB" id="A0A6B2LBZ6"/>
<evidence type="ECO:0000256" key="5">
    <source>
        <dbReference type="SAM" id="MobiDB-lite"/>
    </source>
</evidence>
<feature type="domain" description="RRP4 S1" evidence="8">
    <location>
        <begin position="72"/>
        <end position="144"/>
    </location>
</feature>
<name>A0A6B2LBZ6_9EUKA</name>
<dbReference type="PANTHER" id="PTHR21321:SF4">
    <property type="entry name" value="EXOSOME COMPLEX COMPONENT RRP4"/>
    <property type="match status" value="1"/>
</dbReference>
<sequence length="294" mass="32553">MNLHISLPTQKPVVAVKPNAIQQVAPGEIICECSGFMRGHGTYIDKGYIVASVAGVVERVNKFICVRPLKSRFTGDVADVVVGRITAVQQNRWKVDVQARQDAVLHLSAVDLPGDVRRRKTIQDQLQMRSIYVENDMISAECQQIGDNSISIHTRLKYGKLNYGQCITVPPSLIKRSKTHFVELECGIDMILGNNGCIWLSPSTPSDSKTTASSNPQEEEEPQEGVISTETRLNMARVHNAIVILAKRSIAIHSSTIKYVYNLSIKLELHPKQMMQPQIINLLTENAAAALELS</sequence>
<dbReference type="GO" id="GO:0000467">
    <property type="term" value="P:exonucleolytic trimming to generate mature 3'-end of 5.8S rRNA from tricistronic rRNA transcript (SSU-rRNA, 5.8S rRNA, LSU-rRNA)"/>
    <property type="evidence" value="ECO:0007669"/>
    <property type="project" value="TreeGrafter"/>
</dbReference>
<evidence type="ECO:0000256" key="2">
    <source>
        <dbReference type="ARBA" id="ARBA00009155"/>
    </source>
</evidence>
<evidence type="ECO:0000313" key="9">
    <source>
        <dbReference type="EMBL" id="NDV34549.1"/>
    </source>
</evidence>
<dbReference type="CDD" id="cd05789">
    <property type="entry name" value="S1_Rrp4"/>
    <property type="match status" value="1"/>
</dbReference>
<dbReference type="SUPFAM" id="SSF110324">
    <property type="entry name" value="Ribosomal L27 protein-like"/>
    <property type="match status" value="1"/>
</dbReference>
<evidence type="ECO:0000259" key="6">
    <source>
        <dbReference type="Pfam" id="PF14382"/>
    </source>
</evidence>
<dbReference type="CDD" id="cd22525">
    <property type="entry name" value="KH-I_Rrp4_eukar"/>
    <property type="match status" value="1"/>
</dbReference>
<comment type="subcellular location">
    <subcellularLocation>
        <location evidence="1">Nucleus</location>
    </subcellularLocation>
</comment>
<comment type="similarity">
    <text evidence="2">Belongs to the RRP4 family.</text>
</comment>
<accession>A0A6B2LBZ6</accession>
<reference evidence="9" key="1">
    <citation type="journal article" date="2020" name="J. Eukaryot. Microbiol.">
        <title>De novo Sequencing, Assembly and Annotation of the Transcriptome for the Free-Living Testate Amoeba Arcella intermedia.</title>
        <authorList>
            <person name="Ribeiro G.M."/>
            <person name="Porfirio-Sousa A.L."/>
            <person name="Maurer-Alcala X.X."/>
            <person name="Katz L.A."/>
            <person name="Lahr D.J.G."/>
        </authorList>
    </citation>
    <scope>NUCLEOTIDE SEQUENCE</scope>
</reference>
<dbReference type="InterPro" id="IPR026699">
    <property type="entry name" value="Exosome_RNA_bind1/RRP40/RRP4"/>
</dbReference>
<dbReference type="PANTHER" id="PTHR21321">
    <property type="entry name" value="PNAS-3 RELATED"/>
    <property type="match status" value="1"/>
</dbReference>
<dbReference type="InterPro" id="IPR004088">
    <property type="entry name" value="KH_dom_type_1"/>
</dbReference>
<dbReference type="GO" id="GO:0003723">
    <property type="term" value="F:RNA binding"/>
    <property type="evidence" value="ECO:0007669"/>
    <property type="project" value="UniProtKB-KW"/>
</dbReference>
<dbReference type="Pfam" id="PF15985">
    <property type="entry name" value="KH_6"/>
    <property type="match status" value="1"/>
</dbReference>
<dbReference type="GO" id="GO:0034475">
    <property type="term" value="P:U4 snRNA 3'-end processing"/>
    <property type="evidence" value="ECO:0007669"/>
    <property type="project" value="TreeGrafter"/>
</dbReference>
<evidence type="ECO:0000259" key="7">
    <source>
        <dbReference type="Pfam" id="PF15985"/>
    </source>
</evidence>
<dbReference type="SUPFAM" id="SSF54791">
    <property type="entry name" value="Eukaryotic type KH-domain (KH-domain type I)"/>
    <property type="match status" value="1"/>
</dbReference>
<dbReference type="InterPro" id="IPR012340">
    <property type="entry name" value="NA-bd_OB-fold"/>
</dbReference>
<feature type="domain" description="Exosome complex component N-terminal" evidence="6">
    <location>
        <begin position="24"/>
        <end position="60"/>
    </location>
</feature>
<dbReference type="Gene3D" id="2.40.50.100">
    <property type="match status" value="1"/>
</dbReference>
<dbReference type="GO" id="GO:0071034">
    <property type="term" value="P:CUT catabolic process"/>
    <property type="evidence" value="ECO:0007669"/>
    <property type="project" value="TreeGrafter"/>
</dbReference>
<organism evidence="9">
    <name type="scientific">Arcella intermedia</name>
    <dbReference type="NCBI Taxonomy" id="1963864"/>
    <lineage>
        <taxon>Eukaryota</taxon>
        <taxon>Amoebozoa</taxon>
        <taxon>Tubulinea</taxon>
        <taxon>Elardia</taxon>
        <taxon>Arcellinida</taxon>
        <taxon>Sphaerothecina</taxon>
        <taxon>Arcellidae</taxon>
        <taxon>Arcella</taxon>
    </lineage>
</organism>
<dbReference type="GO" id="GO:0000177">
    <property type="term" value="C:cytoplasmic exosome (RNase complex)"/>
    <property type="evidence" value="ECO:0007669"/>
    <property type="project" value="TreeGrafter"/>
</dbReference>
<dbReference type="Pfam" id="PF21266">
    <property type="entry name" value="S1_RRP4"/>
    <property type="match status" value="1"/>
</dbReference>
<feature type="region of interest" description="Disordered" evidence="5">
    <location>
        <begin position="203"/>
        <end position="226"/>
    </location>
</feature>
<dbReference type="GO" id="GO:0071035">
    <property type="term" value="P:nuclear polyadenylation-dependent rRNA catabolic process"/>
    <property type="evidence" value="ECO:0007669"/>
    <property type="project" value="TreeGrafter"/>
</dbReference>
<feature type="domain" description="K Homology" evidence="7">
    <location>
        <begin position="164"/>
        <end position="205"/>
    </location>
</feature>
<evidence type="ECO:0000256" key="1">
    <source>
        <dbReference type="ARBA" id="ARBA00004123"/>
    </source>
</evidence>
<dbReference type="GO" id="GO:0000176">
    <property type="term" value="C:nuclear exosome (RNase complex)"/>
    <property type="evidence" value="ECO:0007669"/>
    <property type="project" value="TreeGrafter"/>
</dbReference>
<keyword evidence="3" id="KW-0271">Exosome</keyword>
<evidence type="ECO:0000256" key="3">
    <source>
        <dbReference type="ARBA" id="ARBA00022835"/>
    </source>
</evidence>
<protein>
    <submittedName>
        <fullName evidence="9">Uncharacterized protein</fullName>
    </submittedName>
</protein>
<dbReference type="SUPFAM" id="SSF50249">
    <property type="entry name" value="Nucleic acid-binding proteins"/>
    <property type="match status" value="1"/>
</dbReference>
<evidence type="ECO:0000259" key="8">
    <source>
        <dbReference type="Pfam" id="PF21266"/>
    </source>
</evidence>